<evidence type="ECO:0000313" key="4">
    <source>
        <dbReference type="EMBL" id="GAA4481048.1"/>
    </source>
</evidence>
<dbReference type="Pfam" id="PF17920">
    <property type="entry name" value="TetR_C_16"/>
    <property type="match status" value="1"/>
</dbReference>
<evidence type="ECO:0000313" key="5">
    <source>
        <dbReference type="Proteomes" id="UP001501183"/>
    </source>
</evidence>
<evidence type="ECO:0000259" key="3">
    <source>
        <dbReference type="PROSITE" id="PS50977"/>
    </source>
</evidence>
<evidence type="ECO:0000256" key="2">
    <source>
        <dbReference type="PROSITE-ProRule" id="PRU00335"/>
    </source>
</evidence>
<dbReference type="Gene3D" id="1.10.357.10">
    <property type="entry name" value="Tetracycline Repressor, domain 2"/>
    <property type="match status" value="1"/>
</dbReference>
<name>A0ABP8P6D1_9NOCA</name>
<comment type="caution">
    <text evidence="4">The sequence shown here is derived from an EMBL/GenBank/DDBJ whole genome shotgun (WGS) entry which is preliminary data.</text>
</comment>
<dbReference type="InterPro" id="IPR001647">
    <property type="entry name" value="HTH_TetR"/>
</dbReference>
<dbReference type="Gene3D" id="1.10.10.60">
    <property type="entry name" value="Homeodomain-like"/>
    <property type="match status" value="1"/>
</dbReference>
<dbReference type="SUPFAM" id="SSF48498">
    <property type="entry name" value="Tetracyclin repressor-like, C-terminal domain"/>
    <property type="match status" value="1"/>
</dbReference>
<dbReference type="InterPro" id="IPR041678">
    <property type="entry name" value="TetR_C_16"/>
</dbReference>
<evidence type="ECO:0000256" key="1">
    <source>
        <dbReference type="ARBA" id="ARBA00023125"/>
    </source>
</evidence>
<dbReference type="PROSITE" id="PS50977">
    <property type="entry name" value="HTH_TETR_2"/>
    <property type="match status" value="1"/>
</dbReference>
<dbReference type="Pfam" id="PF00440">
    <property type="entry name" value="TetR_N"/>
    <property type="match status" value="1"/>
</dbReference>
<feature type="domain" description="HTH tetR-type" evidence="3">
    <location>
        <begin position="17"/>
        <end position="77"/>
    </location>
</feature>
<gene>
    <name evidence="4" type="ORF">GCM10023094_28600</name>
</gene>
<reference evidence="5" key="1">
    <citation type="journal article" date="2019" name="Int. J. Syst. Evol. Microbiol.">
        <title>The Global Catalogue of Microorganisms (GCM) 10K type strain sequencing project: providing services to taxonomists for standard genome sequencing and annotation.</title>
        <authorList>
            <consortium name="The Broad Institute Genomics Platform"/>
            <consortium name="The Broad Institute Genome Sequencing Center for Infectious Disease"/>
            <person name="Wu L."/>
            <person name="Ma J."/>
        </authorList>
    </citation>
    <scope>NUCLEOTIDE SEQUENCE [LARGE SCALE GENOMIC DNA]</scope>
    <source>
        <strain evidence="5">JCM 32206</strain>
    </source>
</reference>
<dbReference type="SUPFAM" id="SSF46689">
    <property type="entry name" value="Homeodomain-like"/>
    <property type="match status" value="1"/>
</dbReference>
<dbReference type="RefSeq" id="WP_345345934.1">
    <property type="nucleotide sequence ID" value="NZ_BAABFB010000044.1"/>
</dbReference>
<keyword evidence="5" id="KW-1185">Reference proteome</keyword>
<dbReference type="InterPro" id="IPR050109">
    <property type="entry name" value="HTH-type_TetR-like_transc_reg"/>
</dbReference>
<dbReference type="PANTHER" id="PTHR30055">
    <property type="entry name" value="HTH-TYPE TRANSCRIPTIONAL REGULATOR RUTR"/>
    <property type="match status" value="1"/>
</dbReference>
<keyword evidence="1 2" id="KW-0238">DNA-binding</keyword>
<organism evidence="4 5">
    <name type="scientific">Rhodococcus olei</name>
    <dbReference type="NCBI Taxonomy" id="2161675"/>
    <lineage>
        <taxon>Bacteria</taxon>
        <taxon>Bacillati</taxon>
        <taxon>Actinomycetota</taxon>
        <taxon>Actinomycetes</taxon>
        <taxon>Mycobacteriales</taxon>
        <taxon>Nocardiaceae</taxon>
        <taxon>Rhodococcus</taxon>
    </lineage>
</organism>
<protein>
    <submittedName>
        <fullName evidence="4">TetR family transcriptional regulator</fullName>
    </submittedName>
</protein>
<feature type="DNA-binding region" description="H-T-H motif" evidence="2">
    <location>
        <begin position="40"/>
        <end position="59"/>
    </location>
</feature>
<dbReference type="EMBL" id="BAABFB010000044">
    <property type="protein sequence ID" value="GAA4481048.1"/>
    <property type="molecule type" value="Genomic_DNA"/>
</dbReference>
<dbReference type="Proteomes" id="UP001501183">
    <property type="component" value="Unassembled WGS sequence"/>
</dbReference>
<dbReference type="InterPro" id="IPR036271">
    <property type="entry name" value="Tet_transcr_reg_TetR-rel_C_sf"/>
</dbReference>
<dbReference type="InterPro" id="IPR009057">
    <property type="entry name" value="Homeodomain-like_sf"/>
</dbReference>
<dbReference type="PANTHER" id="PTHR30055:SF235">
    <property type="entry name" value="TRANSCRIPTIONAL REGULATORY PROTEIN"/>
    <property type="match status" value="1"/>
</dbReference>
<accession>A0ABP8P6D1</accession>
<dbReference type="PRINTS" id="PR00455">
    <property type="entry name" value="HTHTETR"/>
</dbReference>
<proteinExistence type="predicted"/>
<sequence length="216" mass="22793">MTDRPEGVRTGRRPGNPDTREAILTVARARFADTGFDKTSVRSIAAAAGVDSALVHHYFGTKRELFLAAVAMPVDPHVVLAAILNAPVEQAGEQLLRAVLGIWDSALGDAVQAAFRTAISGESTGLVRDFLIEVVLRELIDRIDDPPGSGPVRATLLASQMSGLFVVRYLLGVEPLASLSIDEVVTLVGPTMQRYLTGDLDAAPGQASAGPVPRAT</sequence>